<protein>
    <submittedName>
        <fullName evidence="1">Glutamine amidotransferase</fullName>
        <ecNumber evidence="1">2.4.2.-</ecNumber>
    </submittedName>
</protein>
<dbReference type="Pfam" id="PF07722">
    <property type="entry name" value="Peptidase_C26"/>
    <property type="match status" value="1"/>
</dbReference>
<dbReference type="EC" id="2.4.2.-" evidence="1"/>
<dbReference type="Proteomes" id="UP000254794">
    <property type="component" value="Unassembled WGS sequence"/>
</dbReference>
<keyword evidence="1" id="KW-0328">Glycosyltransferase</keyword>
<dbReference type="Gene3D" id="3.40.50.880">
    <property type="match status" value="1"/>
</dbReference>
<evidence type="ECO:0000313" key="2">
    <source>
        <dbReference type="Proteomes" id="UP000254794"/>
    </source>
</evidence>
<dbReference type="EMBL" id="UGOD01000001">
    <property type="protein sequence ID" value="STX51083.1"/>
    <property type="molecule type" value="Genomic_DNA"/>
</dbReference>
<name>A0A378JL96_9GAMM</name>
<dbReference type="GO" id="GO:0016811">
    <property type="term" value="F:hydrolase activity, acting on carbon-nitrogen (but not peptide) bonds, in linear amides"/>
    <property type="evidence" value="ECO:0007669"/>
    <property type="project" value="InterPro"/>
</dbReference>
<dbReference type="PROSITE" id="PS51273">
    <property type="entry name" value="GATASE_TYPE_1"/>
    <property type="match status" value="1"/>
</dbReference>
<keyword evidence="1" id="KW-0315">Glutamine amidotransferase</keyword>
<sequence length="392" mass="43804">MLYNHFYGQFDCCDTMPKITVAVSDSPEVGSRSAPSVKKSFSSVKCNVVDADFRIMMRDIPKEVFEEAYKTTEGRKKLFLHAKYMATKILDKVDCLALSGNVAMIDPALFNQLPDTNNNFTYDLSRTIAELALIHVATQRGMPIMGICGGHEAIAVYYEGTLRSLTPAESNQQGYMAYDKIIFNTESILGQLFNSHEKNLPSNSPTVTRNFFGAHKQIVDKLKPSYLKITARASDGKLIEAVEGKYGAPLIGMQFHPEITIHGVFPNASNMGTEAEKKVSLKIFHFFFKAAEAYNNKKRVNSELKKVTSVFSEVTHNVEKDLVSVKNTIKEKNKNAIKKSKLSSIKVESIDQNNTPTKTLLNNPAIFWKGKKRPHSELENAQCNQVVLANTM</sequence>
<keyword evidence="2" id="KW-1185">Reference proteome</keyword>
<dbReference type="InterPro" id="IPR044668">
    <property type="entry name" value="PuuD-like"/>
</dbReference>
<dbReference type="GO" id="GO:0005829">
    <property type="term" value="C:cytosol"/>
    <property type="evidence" value="ECO:0007669"/>
    <property type="project" value="TreeGrafter"/>
</dbReference>
<accession>A0A378JL96</accession>
<keyword evidence="1" id="KW-0808">Transferase</keyword>
<organism evidence="1 2">
    <name type="scientific">Legionella busanensis</name>
    <dbReference type="NCBI Taxonomy" id="190655"/>
    <lineage>
        <taxon>Bacteria</taxon>
        <taxon>Pseudomonadati</taxon>
        <taxon>Pseudomonadota</taxon>
        <taxon>Gammaproteobacteria</taxon>
        <taxon>Legionellales</taxon>
        <taxon>Legionellaceae</taxon>
        <taxon>Legionella</taxon>
    </lineage>
</organism>
<dbReference type="SUPFAM" id="SSF52317">
    <property type="entry name" value="Class I glutamine amidotransferase-like"/>
    <property type="match status" value="1"/>
</dbReference>
<dbReference type="AlphaFoldDB" id="A0A378JL96"/>
<gene>
    <name evidence="1" type="ORF">NCTC13316_01174</name>
</gene>
<reference evidence="1 2" key="1">
    <citation type="submission" date="2018-06" db="EMBL/GenBank/DDBJ databases">
        <authorList>
            <consortium name="Pathogen Informatics"/>
            <person name="Doyle S."/>
        </authorList>
    </citation>
    <scope>NUCLEOTIDE SEQUENCE [LARGE SCALE GENOMIC DNA]</scope>
    <source>
        <strain evidence="1 2">NCTC13316</strain>
    </source>
</reference>
<dbReference type="InterPro" id="IPR011697">
    <property type="entry name" value="Peptidase_C26"/>
</dbReference>
<dbReference type="PANTHER" id="PTHR43235:SF1">
    <property type="entry name" value="GLUTAMINE AMIDOTRANSFERASE PB2B2.05-RELATED"/>
    <property type="match status" value="1"/>
</dbReference>
<proteinExistence type="predicted"/>
<evidence type="ECO:0000313" key="1">
    <source>
        <dbReference type="EMBL" id="STX51083.1"/>
    </source>
</evidence>
<dbReference type="GO" id="GO:0016757">
    <property type="term" value="F:glycosyltransferase activity"/>
    <property type="evidence" value="ECO:0007669"/>
    <property type="project" value="UniProtKB-KW"/>
</dbReference>
<dbReference type="InterPro" id="IPR029062">
    <property type="entry name" value="Class_I_gatase-like"/>
</dbReference>
<dbReference type="PANTHER" id="PTHR43235">
    <property type="entry name" value="GLUTAMINE AMIDOTRANSFERASE PB2B2.05-RELATED"/>
    <property type="match status" value="1"/>
</dbReference>